<protein>
    <submittedName>
        <fullName evidence="2">Variable surface protein</fullName>
    </submittedName>
</protein>
<dbReference type="RefSeq" id="XP_028547028.1">
    <property type="nucleotide sequence ID" value="XM_028691227.1"/>
</dbReference>
<reference evidence="3" key="1">
    <citation type="submission" date="2017-04" db="EMBL/GenBank/DDBJ databases">
        <title>Plasmodium gonderi genome.</title>
        <authorList>
            <person name="Arisue N."/>
            <person name="Honma H."/>
            <person name="Kawai S."/>
            <person name="Tougan T."/>
            <person name="Tanabe K."/>
            <person name="Horii T."/>
        </authorList>
    </citation>
    <scope>NUCLEOTIDE SEQUENCE [LARGE SCALE GENOMIC DNA]</scope>
    <source>
        <strain evidence="3">ATCC 30045</strain>
    </source>
</reference>
<name>A0A1Y1JPR4_PLAGO</name>
<dbReference type="EMBL" id="BDQF01000322">
    <property type="protein sequence ID" value="GAW84439.1"/>
    <property type="molecule type" value="Genomic_DNA"/>
</dbReference>
<organism evidence="2 3">
    <name type="scientific">Plasmodium gonderi</name>
    <dbReference type="NCBI Taxonomy" id="77519"/>
    <lineage>
        <taxon>Eukaryota</taxon>
        <taxon>Sar</taxon>
        <taxon>Alveolata</taxon>
        <taxon>Apicomplexa</taxon>
        <taxon>Aconoidasida</taxon>
        <taxon>Haemosporida</taxon>
        <taxon>Plasmodiidae</taxon>
        <taxon>Plasmodium</taxon>
        <taxon>Plasmodium (Plasmodium)</taxon>
    </lineage>
</organism>
<sequence>MGLQLGVSSLYNDDVLKMLPSKEKYASLNNGYVDCKHANFYKYVNIPLQNEEWQNDVSNEIHKELCYIYNKKETADFYSDDCDYLYHWLNDIIYNNIKFQLHSTSVITVLKFLLKSNDGLNICNYDEFNIDNENYGDIKLLFDFSKDYDTLKEYFSNGHKFCNSDFRNYVNGYIRTYNKFKDMCNKPNNNQSTCIAFKKYFKDRQNENLSNWTCNSAGNTDGLASREKNHKNLEKPSESMVVPRVDAQEKVPEETLIREEERSFTGSISTNSDVYIEHSAFRYNIDNPNNSSAFTVSKAMTIAPLVIGITVFSILFYSVIINVN</sequence>
<gene>
    <name evidence="2" type="ORF">PGO_002985</name>
</gene>
<dbReference type="OrthoDB" id="381419at2759"/>
<dbReference type="InterPro" id="IPR008780">
    <property type="entry name" value="Plasmodium_Vir"/>
</dbReference>
<keyword evidence="1" id="KW-1133">Transmembrane helix</keyword>
<keyword evidence="1" id="KW-0812">Transmembrane</keyword>
<evidence type="ECO:0000313" key="3">
    <source>
        <dbReference type="Proteomes" id="UP000195521"/>
    </source>
</evidence>
<dbReference type="Proteomes" id="UP000195521">
    <property type="component" value="Unassembled WGS sequence"/>
</dbReference>
<dbReference type="AlphaFoldDB" id="A0A1Y1JPR4"/>
<accession>A0A1Y1JPR4</accession>
<proteinExistence type="predicted"/>
<dbReference type="OMA" id="ATITYRT"/>
<evidence type="ECO:0000256" key="1">
    <source>
        <dbReference type="SAM" id="Phobius"/>
    </source>
</evidence>
<evidence type="ECO:0000313" key="2">
    <source>
        <dbReference type="EMBL" id="GAW84439.1"/>
    </source>
</evidence>
<dbReference type="GeneID" id="39745247"/>
<keyword evidence="1" id="KW-0472">Membrane</keyword>
<comment type="caution">
    <text evidence="2">The sequence shown here is derived from an EMBL/GenBank/DDBJ whole genome shotgun (WGS) entry which is preliminary data.</text>
</comment>
<dbReference type="Pfam" id="PF05795">
    <property type="entry name" value="Plasmodium_Vir"/>
    <property type="match status" value="1"/>
</dbReference>
<feature type="non-terminal residue" evidence="2">
    <location>
        <position position="324"/>
    </location>
</feature>
<keyword evidence="3" id="KW-1185">Reference proteome</keyword>
<feature type="transmembrane region" description="Helical" evidence="1">
    <location>
        <begin position="302"/>
        <end position="323"/>
    </location>
</feature>